<dbReference type="EMBL" id="GALX01003283">
    <property type="protein sequence ID" value="JAB65183.1"/>
    <property type="molecule type" value="Transcribed_RNA"/>
</dbReference>
<sequence>LNNCAAEALNVLDIQAFLYCAVLCAKSKMDDTKNFNYDNHDRSTVLPACVTEDLGILNQSRFISIAYEMYKNEQEVNAAGIPLFLIKGIKVVRCVDRRGLDVKLLVALAKIDPDSTANRKECDRMLDENMSINNHSSRSLFSRQDADSSAGTVNVDVSQTSFKDYLMDEFDSFKKKVENILEVCVPLLVDGKP</sequence>
<accession>V5GXU1</accession>
<proteinExistence type="predicted"/>
<evidence type="ECO:0000313" key="1">
    <source>
        <dbReference type="EMBL" id="JAB65183.1"/>
    </source>
</evidence>
<name>V5GXU1_ANOGL</name>
<feature type="non-terminal residue" evidence="1">
    <location>
        <position position="1"/>
    </location>
</feature>
<organism evidence="1">
    <name type="scientific">Anoplophora glabripennis</name>
    <name type="common">Asian longhorn beetle</name>
    <name type="synonym">Anoplophora nobilis</name>
    <dbReference type="NCBI Taxonomy" id="217634"/>
    <lineage>
        <taxon>Eukaryota</taxon>
        <taxon>Metazoa</taxon>
        <taxon>Ecdysozoa</taxon>
        <taxon>Arthropoda</taxon>
        <taxon>Hexapoda</taxon>
        <taxon>Insecta</taxon>
        <taxon>Pterygota</taxon>
        <taxon>Neoptera</taxon>
        <taxon>Endopterygota</taxon>
        <taxon>Coleoptera</taxon>
        <taxon>Polyphaga</taxon>
        <taxon>Cucujiformia</taxon>
        <taxon>Chrysomeloidea</taxon>
        <taxon>Cerambycidae</taxon>
        <taxon>Lamiinae</taxon>
        <taxon>Lamiini</taxon>
        <taxon>Anoplophora</taxon>
    </lineage>
</organism>
<dbReference type="AlphaFoldDB" id="V5GXU1"/>
<protein>
    <submittedName>
        <fullName evidence="1">Uncharacterized protein</fullName>
    </submittedName>
</protein>
<reference evidence="1" key="1">
    <citation type="submission" date="2013-07" db="EMBL/GenBank/DDBJ databases">
        <title>Midgut Transcriptome Profiling of Anoplphora glabripennis, a Lignocellulose Degrading, Wood-Boring Cerambycid.</title>
        <authorList>
            <person name="Scully E.D."/>
            <person name="Hoover K."/>
            <person name="Carlson J.E."/>
            <person name="Tien M."/>
            <person name="Geib S.M."/>
        </authorList>
    </citation>
    <scope>NUCLEOTIDE SEQUENCE</scope>
</reference>